<accession>A0ACC1L0K0</accession>
<evidence type="ECO:0000313" key="1">
    <source>
        <dbReference type="EMBL" id="KAJ2798435.1"/>
    </source>
</evidence>
<proteinExistence type="predicted"/>
<reference evidence="1" key="1">
    <citation type="submission" date="2022-07" db="EMBL/GenBank/DDBJ databases">
        <title>Phylogenomic reconstructions and comparative analyses of Kickxellomycotina fungi.</title>
        <authorList>
            <person name="Reynolds N.K."/>
            <person name="Stajich J.E."/>
            <person name="Barry K."/>
            <person name="Grigoriev I.V."/>
            <person name="Crous P."/>
            <person name="Smith M.E."/>
        </authorList>
    </citation>
    <scope>NUCLEOTIDE SEQUENCE</scope>
    <source>
        <strain evidence="1">BCRC 34780</strain>
    </source>
</reference>
<keyword evidence="2" id="KW-1185">Reference proteome</keyword>
<evidence type="ECO:0000313" key="2">
    <source>
        <dbReference type="Proteomes" id="UP001140087"/>
    </source>
</evidence>
<protein>
    <submittedName>
        <fullName evidence="1">Uncharacterized protein</fullName>
    </submittedName>
</protein>
<dbReference type="EMBL" id="JANBUN010001367">
    <property type="protein sequence ID" value="KAJ2798435.1"/>
    <property type="molecule type" value="Genomic_DNA"/>
</dbReference>
<sequence>MNIETAGDKSLQAVADALAGTKRKVKAKAEPEAVQAGATEQAKAKRSKKEKDAARKDRRAFAR</sequence>
<gene>
    <name evidence="1" type="ORF">H4R21_003932</name>
</gene>
<comment type="caution">
    <text evidence="1">The sequence shown here is derived from an EMBL/GenBank/DDBJ whole genome shotgun (WGS) entry which is preliminary data.</text>
</comment>
<dbReference type="Proteomes" id="UP001140087">
    <property type="component" value="Unassembled WGS sequence"/>
</dbReference>
<name>A0ACC1L0K0_9FUNG</name>
<organism evidence="1 2">
    <name type="scientific">Coemansia helicoidea</name>
    <dbReference type="NCBI Taxonomy" id="1286919"/>
    <lineage>
        <taxon>Eukaryota</taxon>
        <taxon>Fungi</taxon>
        <taxon>Fungi incertae sedis</taxon>
        <taxon>Zoopagomycota</taxon>
        <taxon>Kickxellomycotina</taxon>
        <taxon>Kickxellomycetes</taxon>
        <taxon>Kickxellales</taxon>
        <taxon>Kickxellaceae</taxon>
        <taxon>Coemansia</taxon>
    </lineage>
</organism>